<dbReference type="PROSITE" id="PS51257">
    <property type="entry name" value="PROKAR_LIPOPROTEIN"/>
    <property type="match status" value="1"/>
</dbReference>
<organism evidence="1 2">
    <name type="scientific">Roseococcus pinisoli</name>
    <dbReference type="NCBI Taxonomy" id="2835040"/>
    <lineage>
        <taxon>Bacteria</taxon>
        <taxon>Pseudomonadati</taxon>
        <taxon>Pseudomonadota</taxon>
        <taxon>Alphaproteobacteria</taxon>
        <taxon>Acetobacterales</taxon>
        <taxon>Roseomonadaceae</taxon>
        <taxon>Roseococcus</taxon>
    </lineage>
</organism>
<accession>A0ABS5QLQ0</accession>
<reference evidence="1 2" key="1">
    <citation type="submission" date="2021-05" db="EMBL/GenBank/DDBJ databases">
        <title>Roseococcus sp. XZZS9, whole genome shotgun sequencing project.</title>
        <authorList>
            <person name="Zhao G."/>
            <person name="Shen L."/>
        </authorList>
    </citation>
    <scope>NUCLEOTIDE SEQUENCE [LARGE SCALE GENOMIC DNA]</scope>
    <source>
        <strain evidence="1 2">XZZS9</strain>
    </source>
</reference>
<sequence length="158" mass="16510">MTPLRVIDRRTGTVALLAALLLASACQNDRIGPAAIEGRRPDGKVRMQMVSVAYIGSGSHGTGALEFHGRSHPFTVTGLGIGGIGASSIEAVGEVYNLQDPSRFAGEYAQARYGFALGQASAGDLWLQNADGVIMRLSAHRTGLMLNLGGDAVVVSMR</sequence>
<proteinExistence type="predicted"/>
<evidence type="ECO:0008006" key="3">
    <source>
        <dbReference type="Google" id="ProtNLM"/>
    </source>
</evidence>
<comment type="caution">
    <text evidence="1">The sequence shown here is derived from an EMBL/GenBank/DDBJ whole genome shotgun (WGS) entry which is preliminary data.</text>
</comment>
<gene>
    <name evidence="1" type="ORF">KHU32_22795</name>
</gene>
<evidence type="ECO:0000313" key="2">
    <source>
        <dbReference type="Proteomes" id="UP000766336"/>
    </source>
</evidence>
<dbReference type="Proteomes" id="UP000766336">
    <property type="component" value="Unassembled WGS sequence"/>
</dbReference>
<protein>
    <recommendedName>
        <fullName evidence="3">DUF1134 domain-containing protein</fullName>
    </recommendedName>
</protein>
<evidence type="ECO:0000313" key="1">
    <source>
        <dbReference type="EMBL" id="MBS7813783.1"/>
    </source>
</evidence>
<dbReference type="EMBL" id="JAHCDA010000007">
    <property type="protein sequence ID" value="MBS7813783.1"/>
    <property type="molecule type" value="Genomic_DNA"/>
</dbReference>
<dbReference type="RefSeq" id="WP_213672492.1">
    <property type="nucleotide sequence ID" value="NZ_JAHCDA010000007.1"/>
</dbReference>
<keyword evidence="2" id="KW-1185">Reference proteome</keyword>
<name>A0ABS5QLQ0_9PROT</name>